<comment type="caution">
    <text evidence="2">The sequence shown here is derived from an EMBL/GenBank/DDBJ whole genome shotgun (WGS) entry which is preliminary data.</text>
</comment>
<organism evidence="2 3">
    <name type="scientific">Fusarium xylarioides</name>
    <dbReference type="NCBI Taxonomy" id="221167"/>
    <lineage>
        <taxon>Eukaryota</taxon>
        <taxon>Fungi</taxon>
        <taxon>Dikarya</taxon>
        <taxon>Ascomycota</taxon>
        <taxon>Pezizomycotina</taxon>
        <taxon>Sordariomycetes</taxon>
        <taxon>Hypocreomycetidae</taxon>
        <taxon>Hypocreales</taxon>
        <taxon>Nectriaceae</taxon>
        <taxon>Fusarium</taxon>
        <taxon>Fusarium fujikuroi species complex</taxon>
    </lineage>
</organism>
<name>A0A9P7I2I1_9HYPO</name>
<sequence length="454" mass="51650">MNNYLQTLYAKNILHEDDSFRLVSLLPGRNVAPLTLRLLNTKLCEAQPYEAVSYVWGDVKDLVPTNVQGDGDTVTQALITQNCHAALSSFRYSDSPRLLWIDSICIDQDSAIEKNHQLSLVARIYKNASQVLVYLGRGTADSDAAIRCIREIDEPSNHDGHGAVEASATIQENQMAVSNLFKRPWFSRVWVLQEITFAQQATVICGDYQLNWESFKTFFHWNVNAGWIQKLPFSVTYAVSPTPYVWHDTYAERLLKILEDTRTCGATGPRDKLYAILPLLDRHDEEMKEKLEGYKERWDYNEQELQNMATRQRRLNVQVDYNHAVSRVYTDLTILLMGSVGLDILSHVVQKSAIPGLPTWVPDWSITPPYWAATQKPAPLSYRPLAGFSSGPARYTWGWKMLHPHLIDTWTSSGYISANTQASVQLHVQAVGLRRIERIGDVCDIAKNYFPVEQ</sequence>
<evidence type="ECO:0000313" key="2">
    <source>
        <dbReference type="EMBL" id="KAG5771340.1"/>
    </source>
</evidence>
<feature type="domain" description="Heterokaryon incompatibility" evidence="1">
    <location>
        <begin position="49"/>
        <end position="194"/>
    </location>
</feature>
<dbReference type="EMBL" id="JADFTT010000040">
    <property type="protein sequence ID" value="KAG5771340.1"/>
    <property type="molecule type" value="Genomic_DNA"/>
</dbReference>
<dbReference type="Proteomes" id="UP000750502">
    <property type="component" value="Unassembled WGS sequence"/>
</dbReference>
<dbReference type="Pfam" id="PF06985">
    <property type="entry name" value="HET"/>
    <property type="match status" value="1"/>
</dbReference>
<dbReference type="PANTHER" id="PTHR24148:SF64">
    <property type="entry name" value="HETEROKARYON INCOMPATIBILITY DOMAIN-CONTAINING PROTEIN"/>
    <property type="match status" value="1"/>
</dbReference>
<gene>
    <name evidence="2" type="ORF">H9Q72_002081</name>
</gene>
<dbReference type="AlphaFoldDB" id="A0A9P7I2I1"/>
<reference evidence="2" key="1">
    <citation type="journal article" date="2020" name="bioRxiv">
        <title>Historical genomics reveals the evolutionary mechanisms behind multiple outbreaks of the host-specific coffee wilt pathogen Fusarium xylarioides.</title>
        <authorList>
            <person name="Peck D."/>
            <person name="Nowell R.W."/>
            <person name="Flood J."/>
            <person name="Ryan M.J."/>
            <person name="Barraclough T.G."/>
        </authorList>
    </citation>
    <scope>NUCLEOTIDE SEQUENCE</scope>
    <source>
        <strain evidence="2">IMI 127659i</strain>
    </source>
</reference>
<dbReference type="InterPro" id="IPR010730">
    <property type="entry name" value="HET"/>
</dbReference>
<reference evidence="2" key="2">
    <citation type="submission" date="2020-10" db="EMBL/GenBank/DDBJ databases">
        <authorList>
            <person name="Peck L.D."/>
            <person name="Nowell R.W."/>
            <person name="Flood J."/>
            <person name="Ryan M.J."/>
            <person name="Barraclough T.G."/>
        </authorList>
    </citation>
    <scope>NUCLEOTIDE SEQUENCE</scope>
    <source>
        <strain evidence="2">IMI 127659i</strain>
    </source>
</reference>
<protein>
    <recommendedName>
        <fullName evidence="1">Heterokaryon incompatibility domain-containing protein</fullName>
    </recommendedName>
</protein>
<proteinExistence type="predicted"/>
<dbReference type="InterPro" id="IPR052895">
    <property type="entry name" value="HetReg/Transcr_Mod"/>
</dbReference>
<evidence type="ECO:0000313" key="3">
    <source>
        <dbReference type="Proteomes" id="UP000750502"/>
    </source>
</evidence>
<keyword evidence="3" id="KW-1185">Reference proteome</keyword>
<dbReference type="PANTHER" id="PTHR24148">
    <property type="entry name" value="ANKYRIN REPEAT DOMAIN-CONTAINING PROTEIN 39 HOMOLOG-RELATED"/>
    <property type="match status" value="1"/>
</dbReference>
<dbReference type="OrthoDB" id="265717at2759"/>
<accession>A0A9P7I2I1</accession>
<evidence type="ECO:0000259" key="1">
    <source>
        <dbReference type="Pfam" id="PF06985"/>
    </source>
</evidence>